<keyword evidence="3" id="KW-1185">Reference proteome</keyword>
<reference evidence="2" key="2">
    <citation type="submission" date="2023-06" db="EMBL/GenBank/DDBJ databases">
        <authorList>
            <person name="Ma L."/>
            <person name="Liu K.-W."/>
            <person name="Li Z."/>
            <person name="Hsiao Y.-Y."/>
            <person name="Qi Y."/>
            <person name="Fu T."/>
            <person name="Tang G."/>
            <person name="Zhang D."/>
            <person name="Sun W.-H."/>
            <person name="Liu D.-K."/>
            <person name="Li Y."/>
            <person name="Chen G.-Z."/>
            <person name="Liu X.-D."/>
            <person name="Liao X.-Y."/>
            <person name="Jiang Y.-T."/>
            <person name="Yu X."/>
            <person name="Hao Y."/>
            <person name="Huang J."/>
            <person name="Zhao X.-W."/>
            <person name="Ke S."/>
            <person name="Chen Y.-Y."/>
            <person name="Wu W.-L."/>
            <person name="Hsu J.-L."/>
            <person name="Lin Y.-F."/>
            <person name="Huang M.-D."/>
            <person name="Li C.-Y."/>
            <person name="Huang L."/>
            <person name="Wang Z.-W."/>
            <person name="Zhao X."/>
            <person name="Zhong W.-Y."/>
            <person name="Peng D.-H."/>
            <person name="Ahmad S."/>
            <person name="Lan S."/>
            <person name="Zhang J.-S."/>
            <person name="Tsai W.-C."/>
            <person name="Van De Peer Y."/>
            <person name="Liu Z.-J."/>
        </authorList>
    </citation>
    <scope>NUCLEOTIDE SEQUENCE</scope>
    <source>
        <strain evidence="2">CP</strain>
        <tissue evidence="2">Leaves</tissue>
    </source>
</reference>
<dbReference type="EMBL" id="JAUJYO010000014">
    <property type="protein sequence ID" value="KAK1299184.1"/>
    <property type="molecule type" value="Genomic_DNA"/>
</dbReference>
<feature type="region of interest" description="Disordered" evidence="1">
    <location>
        <begin position="1216"/>
        <end position="1235"/>
    </location>
</feature>
<dbReference type="Proteomes" id="UP001180020">
    <property type="component" value="Unassembled WGS sequence"/>
</dbReference>
<organism evidence="2 3">
    <name type="scientific">Acorus calamus</name>
    <name type="common">Sweet flag</name>
    <dbReference type="NCBI Taxonomy" id="4465"/>
    <lineage>
        <taxon>Eukaryota</taxon>
        <taxon>Viridiplantae</taxon>
        <taxon>Streptophyta</taxon>
        <taxon>Embryophyta</taxon>
        <taxon>Tracheophyta</taxon>
        <taxon>Spermatophyta</taxon>
        <taxon>Magnoliopsida</taxon>
        <taxon>Liliopsida</taxon>
        <taxon>Acoraceae</taxon>
        <taxon>Acorus</taxon>
    </lineage>
</organism>
<dbReference type="PANTHER" id="PTHR35478:SF1">
    <property type="entry name" value="ZINC FINGER FYVE DOMAIN-CONTAINING PROTEIN 26"/>
    <property type="match status" value="1"/>
</dbReference>
<evidence type="ECO:0000256" key="1">
    <source>
        <dbReference type="SAM" id="MobiDB-lite"/>
    </source>
</evidence>
<accession>A0AAV9DE39</accession>
<name>A0AAV9DE39_ACOCL</name>
<comment type="caution">
    <text evidence="2">The sequence shown here is derived from an EMBL/GenBank/DDBJ whole genome shotgun (WGS) entry which is preliminary data.</text>
</comment>
<evidence type="ECO:0000313" key="3">
    <source>
        <dbReference type="Proteomes" id="UP001180020"/>
    </source>
</evidence>
<evidence type="ECO:0000313" key="2">
    <source>
        <dbReference type="EMBL" id="KAK1299184.1"/>
    </source>
</evidence>
<feature type="region of interest" description="Disordered" evidence="1">
    <location>
        <begin position="701"/>
        <end position="729"/>
    </location>
</feature>
<protein>
    <submittedName>
        <fullName evidence="2">Uncharacterized protein</fullName>
    </submittedName>
</protein>
<reference evidence="2" key="1">
    <citation type="journal article" date="2023" name="Nat. Commun.">
        <title>Diploid and tetraploid genomes of Acorus and the evolution of monocots.</title>
        <authorList>
            <person name="Ma L."/>
            <person name="Liu K.W."/>
            <person name="Li Z."/>
            <person name="Hsiao Y.Y."/>
            <person name="Qi Y."/>
            <person name="Fu T."/>
            <person name="Tang G.D."/>
            <person name="Zhang D."/>
            <person name="Sun W.H."/>
            <person name="Liu D.K."/>
            <person name="Li Y."/>
            <person name="Chen G.Z."/>
            <person name="Liu X.D."/>
            <person name="Liao X.Y."/>
            <person name="Jiang Y.T."/>
            <person name="Yu X."/>
            <person name="Hao Y."/>
            <person name="Huang J."/>
            <person name="Zhao X.W."/>
            <person name="Ke S."/>
            <person name="Chen Y.Y."/>
            <person name="Wu W.L."/>
            <person name="Hsu J.L."/>
            <person name="Lin Y.F."/>
            <person name="Huang M.D."/>
            <person name="Li C.Y."/>
            <person name="Huang L."/>
            <person name="Wang Z.W."/>
            <person name="Zhao X."/>
            <person name="Zhong W.Y."/>
            <person name="Peng D.H."/>
            <person name="Ahmad S."/>
            <person name="Lan S."/>
            <person name="Zhang J.S."/>
            <person name="Tsai W.C."/>
            <person name="Van de Peer Y."/>
            <person name="Liu Z.J."/>
        </authorList>
    </citation>
    <scope>NUCLEOTIDE SEQUENCE</scope>
    <source>
        <strain evidence="2">CP</strain>
    </source>
</reference>
<gene>
    <name evidence="2" type="ORF">QJS10_CPB14g01000</name>
</gene>
<proteinExistence type="predicted"/>
<sequence length="1316" mass="145968">MSGIQEDRVSVYSTKGQEHLPSVSIAEGWVLSGDPIKDDAVRLTHQYKSSPDVILFKALYSKGAIDLCVAQMKNALSAQQLPLNASMEILGQAYYATETFVQAKWAPLSPPSKMSGENWVANGEESGLVAGGERKDGGEVGKAMEGLGGLLVAVGGAHRVEDVLGGFTLMVMRAQERRIEKSRDADDSSSYAGSSGINSPYTNELSELLSESDIWLGRAELLQSLLGSGIVASLDDIADKESSARPRDRLIEDERYNMVIYTCKKCKIDSFPVWNAWGHALIRVEHYAQARVKFKQAFQLYKGDRTLVILEIINELEGSPPVDVSAHLVESDIDEDKSNNTTDGNDIYDGAEFAEERERVNLIVEPEIDEDMSNKETEDVVFSGDSKDIIGGEQEELLISEGKLADALALSDRCLNDGASDELLQLLVENGEEKKANFVHHQGYGSQNFVNDSWQYCLRLKDKHLAARLALKYLHKWDLDAAMDIVSMCGCHLPQSDPIRYEVLQMRRALLRYSHILSADDRYKCWQEVEADCKEDPEGLALTLAGKGAVSAALEVAESLALSLDLRRELQDYLYCFDLTGHSVMVYERKRLMQHVCSKPFQQSFLNIDSFENLRAVLKSLVEGKMPFEFPSLRDNNLILTYSAKAIAVSSNSPPWEPWTSVMGTRQKKKSRVGASSWSTFSNSLSNLQKVARRAFSWAPRDSGSKSAPKEVYRKRKSSGFAPTERVDRESMSGIQEDRVFVYSTEGQEHLPSVSIAEGWVLSGDPIKDDAVRLSHLYESSPDVIPFKALLSLCSDELISSKGAIDLCVAQMKNVLSAQQLPLHASMEILGQAYYATETFVHAKWAPLSPPSKMSGENWVANGEESGLVAGGDADGSSSEAGSSCINSPYIDELSELLSQSDIWLGRAELLQNLLGSRIVASLDDIADKESSARLHLFFPRMECMGHALIRVEPYAQARVKFKQAFQLYNGDPTPVIPEIINELEGSPPVDVSAVRSISRQSQEVLNPQYSNSEFDDGPRSNLDNMRYIECINYFKEKLYLMLSTLFHGLMLVSNMHISSFPLDGIPPQPLSLPLASPSSSTQRMNPLATDYGTIDEICDLCVGYGAMGILEDIISARVSMTASQDSAVSQYTASALARICLYCETHRLFNFLYRFQDSPWDNPVWCSFFKNCKHHETEVTHSTVEKFVEEEALEFIAKQIETSVAINVSTIERNTESPNRGVNTKPRSRNTRTTCQKFSHGPLLKTANAPPISRTLRPTTTTSNPQTIATNNTSLGYNASFHAVYLYTPTRGSFGRTLVKNTPSSRRLRMSTRRG</sequence>
<dbReference type="PANTHER" id="PTHR35478">
    <property type="entry name" value="ZINC FINGER FYVE DOMAIN PROTEIN"/>
    <property type="match status" value="1"/>
</dbReference>